<keyword evidence="8" id="KW-1185">Reference proteome</keyword>
<feature type="region of interest" description="Disordered" evidence="5">
    <location>
        <begin position="1"/>
        <end position="55"/>
    </location>
</feature>
<dbReference type="EMBL" id="BAAAJX010000006">
    <property type="protein sequence ID" value="GAA1493396.1"/>
    <property type="molecule type" value="Genomic_DNA"/>
</dbReference>
<evidence type="ECO:0000256" key="1">
    <source>
        <dbReference type="ARBA" id="ARBA00004141"/>
    </source>
</evidence>
<comment type="subcellular location">
    <subcellularLocation>
        <location evidence="1">Membrane</location>
        <topology evidence="1">Multi-pass membrane protein</topology>
    </subcellularLocation>
</comment>
<organism evidence="7 8">
    <name type="scientific">Curtobacterium herbarum</name>
    <dbReference type="NCBI Taxonomy" id="150122"/>
    <lineage>
        <taxon>Bacteria</taxon>
        <taxon>Bacillati</taxon>
        <taxon>Actinomycetota</taxon>
        <taxon>Actinomycetes</taxon>
        <taxon>Micrococcales</taxon>
        <taxon>Microbacteriaceae</taxon>
        <taxon>Curtobacterium</taxon>
    </lineage>
</organism>
<evidence type="ECO:0000313" key="7">
    <source>
        <dbReference type="EMBL" id="GAA1493396.1"/>
    </source>
</evidence>
<keyword evidence="4 6" id="KW-0472">Membrane</keyword>
<evidence type="ECO:0000256" key="5">
    <source>
        <dbReference type="SAM" id="MobiDB-lite"/>
    </source>
</evidence>
<name>A0ABN1ZCS5_9MICO</name>
<accession>A0ABN1ZCS5</accession>
<gene>
    <name evidence="7" type="ORF">GCM10009627_17420</name>
</gene>
<keyword evidence="3 6" id="KW-1133">Transmembrane helix</keyword>
<evidence type="ECO:0000256" key="3">
    <source>
        <dbReference type="ARBA" id="ARBA00022989"/>
    </source>
</evidence>
<dbReference type="RefSeq" id="WP_239539834.1">
    <property type="nucleotide sequence ID" value="NZ_BAAAJX010000006.1"/>
</dbReference>
<dbReference type="Proteomes" id="UP001501742">
    <property type="component" value="Unassembled WGS sequence"/>
</dbReference>
<keyword evidence="2 6" id="KW-0812">Transmembrane</keyword>
<evidence type="ECO:0008006" key="9">
    <source>
        <dbReference type="Google" id="ProtNLM"/>
    </source>
</evidence>
<feature type="transmembrane region" description="Helical" evidence="6">
    <location>
        <begin position="97"/>
        <end position="115"/>
    </location>
</feature>
<sequence length="161" mass="16950">MSDGHGPGGPGDQYPGGGQPAGGKAGGQYGGGQYGGGQQPGDQYPAGYRPPQPMTPEDQRLWATLTHVGGIFSNVLVPVIAFFVLRDRGQFVREHTRVALNFHITMAIAYFAGILTSVLGIGFLVITAAGIVSIVFGILAALAANQGQFYRYPLAIEFIKQ</sequence>
<feature type="transmembrane region" description="Helical" evidence="6">
    <location>
        <begin position="61"/>
        <end position="85"/>
    </location>
</feature>
<evidence type="ECO:0000313" key="8">
    <source>
        <dbReference type="Proteomes" id="UP001501742"/>
    </source>
</evidence>
<protein>
    <recommendedName>
        <fullName evidence="9">DUF4870 domain-containing protein</fullName>
    </recommendedName>
</protein>
<proteinExistence type="predicted"/>
<reference evidence="7 8" key="1">
    <citation type="journal article" date="2019" name="Int. J. Syst. Evol. Microbiol.">
        <title>The Global Catalogue of Microorganisms (GCM) 10K type strain sequencing project: providing services to taxonomists for standard genome sequencing and annotation.</title>
        <authorList>
            <consortium name="The Broad Institute Genomics Platform"/>
            <consortium name="The Broad Institute Genome Sequencing Center for Infectious Disease"/>
            <person name="Wu L."/>
            <person name="Ma J."/>
        </authorList>
    </citation>
    <scope>NUCLEOTIDE SEQUENCE [LARGE SCALE GENOMIC DNA]</scope>
    <source>
        <strain evidence="7 8">JCM 12140</strain>
    </source>
</reference>
<feature type="transmembrane region" description="Helical" evidence="6">
    <location>
        <begin position="121"/>
        <end position="144"/>
    </location>
</feature>
<comment type="caution">
    <text evidence="7">The sequence shown here is derived from an EMBL/GenBank/DDBJ whole genome shotgun (WGS) entry which is preliminary data.</text>
</comment>
<feature type="compositionally biased region" description="Gly residues" evidence="5">
    <location>
        <begin position="1"/>
        <end position="39"/>
    </location>
</feature>
<dbReference type="InterPro" id="IPR019109">
    <property type="entry name" value="MamF_MmsF"/>
</dbReference>
<evidence type="ECO:0000256" key="4">
    <source>
        <dbReference type="ARBA" id="ARBA00023136"/>
    </source>
</evidence>
<dbReference type="Pfam" id="PF09685">
    <property type="entry name" value="MamF_MmsF"/>
    <property type="match status" value="1"/>
</dbReference>
<evidence type="ECO:0000256" key="6">
    <source>
        <dbReference type="SAM" id="Phobius"/>
    </source>
</evidence>
<evidence type="ECO:0000256" key="2">
    <source>
        <dbReference type="ARBA" id="ARBA00022692"/>
    </source>
</evidence>